<accession>A0ABS7QI05</accession>
<comment type="caution">
    <text evidence="2">The sequence shown here is derived from an EMBL/GenBank/DDBJ whole genome shotgun (WGS) entry which is preliminary data.</text>
</comment>
<protein>
    <recommendedName>
        <fullName evidence="1">DUF4440 domain-containing protein</fullName>
    </recommendedName>
</protein>
<evidence type="ECO:0000313" key="2">
    <source>
        <dbReference type="EMBL" id="MBY8882806.1"/>
    </source>
</evidence>
<dbReference type="InterPro" id="IPR032710">
    <property type="entry name" value="NTF2-like_dom_sf"/>
</dbReference>
<gene>
    <name evidence="2" type="ORF">K7862_35000</name>
</gene>
<dbReference type="SUPFAM" id="SSF54427">
    <property type="entry name" value="NTF2-like"/>
    <property type="match status" value="1"/>
</dbReference>
<dbReference type="EMBL" id="JAINZZ010000088">
    <property type="protein sequence ID" value="MBY8882806.1"/>
    <property type="molecule type" value="Genomic_DNA"/>
</dbReference>
<sequence length="124" mass="13563">MTSAATDDAAVLRSVLDEWKAGVDAHEPERVAAGFTEDAVFQGLHPYTVGRPGVAAYYASQPLGMTAQYEILETRRLADDVVFGYQKVVFAFTDRASITVNLSLLVKRVGDTWSIAHYQVSLLP</sequence>
<proteinExistence type="predicted"/>
<evidence type="ECO:0000313" key="3">
    <source>
        <dbReference type="Proteomes" id="UP000778578"/>
    </source>
</evidence>
<reference evidence="2 3" key="1">
    <citation type="submission" date="2021-08" db="EMBL/GenBank/DDBJ databases">
        <title>WGS of actinomycetes from Thailand.</title>
        <authorList>
            <person name="Thawai C."/>
        </authorList>
    </citation>
    <scope>NUCLEOTIDE SEQUENCE [LARGE SCALE GENOMIC DNA]</scope>
    <source>
        <strain evidence="2 3">PLK6-54</strain>
    </source>
</reference>
<name>A0ABS7QI05_9ACTN</name>
<dbReference type="Proteomes" id="UP000778578">
    <property type="component" value="Unassembled WGS sequence"/>
</dbReference>
<dbReference type="InterPro" id="IPR027843">
    <property type="entry name" value="DUF4440"/>
</dbReference>
<dbReference type="Gene3D" id="3.10.450.50">
    <property type="match status" value="1"/>
</dbReference>
<feature type="domain" description="DUF4440" evidence="1">
    <location>
        <begin position="12"/>
        <end position="115"/>
    </location>
</feature>
<dbReference type="Pfam" id="PF14534">
    <property type="entry name" value="DUF4440"/>
    <property type="match status" value="1"/>
</dbReference>
<organism evidence="2 3">
    <name type="scientific">Actinacidiphila acidipaludis</name>
    <dbReference type="NCBI Taxonomy" id="2873382"/>
    <lineage>
        <taxon>Bacteria</taxon>
        <taxon>Bacillati</taxon>
        <taxon>Actinomycetota</taxon>
        <taxon>Actinomycetes</taxon>
        <taxon>Kitasatosporales</taxon>
        <taxon>Streptomycetaceae</taxon>
        <taxon>Actinacidiphila</taxon>
    </lineage>
</organism>
<keyword evidence="3" id="KW-1185">Reference proteome</keyword>
<dbReference type="RefSeq" id="WP_222969451.1">
    <property type="nucleotide sequence ID" value="NZ_JAINZZ010000088.1"/>
</dbReference>
<evidence type="ECO:0000259" key="1">
    <source>
        <dbReference type="Pfam" id="PF14534"/>
    </source>
</evidence>